<organism evidence="2 3">
    <name type="scientific">Symmachiella macrocystis</name>
    <dbReference type="NCBI Taxonomy" id="2527985"/>
    <lineage>
        <taxon>Bacteria</taxon>
        <taxon>Pseudomonadati</taxon>
        <taxon>Planctomycetota</taxon>
        <taxon>Planctomycetia</taxon>
        <taxon>Planctomycetales</taxon>
        <taxon>Planctomycetaceae</taxon>
        <taxon>Symmachiella</taxon>
    </lineage>
</organism>
<dbReference type="Proteomes" id="UP000320735">
    <property type="component" value="Unassembled WGS sequence"/>
</dbReference>
<reference evidence="2 3" key="1">
    <citation type="submission" date="2019-02" db="EMBL/GenBank/DDBJ databases">
        <title>Deep-cultivation of Planctomycetes and their phenomic and genomic characterization uncovers novel biology.</title>
        <authorList>
            <person name="Wiegand S."/>
            <person name="Jogler M."/>
            <person name="Boedeker C."/>
            <person name="Pinto D."/>
            <person name="Vollmers J."/>
            <person name="Rivas-Marin E."/>
            <person name="Kohn T."/>
            <person name="Peeters S.H."/>
            <person name="Heuer A."/>
            <person name="Rast P."/>
            <person name="Oberbeckmann S."/>
            <person name="Bunk B."/>
            <person name="Jeske O."/>
            <person name="Meyerdierks A."/>
            <person name="Storesund J.E."/>
            <person name="Kallscheuer N."/>
            <person name="Luecker S."/>
            <person name="Lage O.M."/>
            <person name="Pohl T."/>
            <person name="Merkel B.J."/>
            <person name="Hornburger P."/>
            <person name="Mueller R.-W."/>
            <person name="Bruemmer F."/>
            <person name="Labrenz M."/>
            <person name="Spormann A.M."/>
            <person name="Op Den Camp H."/>
            <person name="Overmann J."/>
            <person name="Amann R."/>
            <person name="Jetten M.S.M."/>
            <person name="Mascher T."/>
            <person name="Medema M.H."/>
            <person name="Devos D.P."/>
            <person name="Kaster A.-K."/>
            <person name="Ovreas L."/>
            <person name="Rohde M."/>
            <person name="Galperin M.Y."/>
            <person name="Jogler C."/>
        </authorList>
    </citation>
    <scope>NUCLEOTIDE SEQUENCE [LARGE SCALE GENOMIC DNA]</scope>
    <source>
        <strain evidence="2 3">CA54</strain>
    </source>
</reference>
<name>A0A5C6BKS8_9PLAN</name>
<proteinExistence type="predicted"/>
<feature type="transmembrane region" description="Helical" evidence="1">
    <location>
        <begin position="6"/>
        <end position="23"/>
    </location>
</feature>
<sequence>MWLKFLIVPVVLYVIWLAVRPRYEFQIRTGGGGTQITGRIAEHQQHEIVNYFRDIHLSTKTVTISGWRDDQQRLKLRFRGRLSPGERQMIRNYLLTVL</sequence>
<accession>A0A5C6BKS8</accession>
<dbReference type="AlphaFoldDB" id="A0A5C6BKS8"/>
<evidence type="ECO:0000256" key="1">
    <source>
        <dbReference type="SAM" id="Phobius"/>
    </source>
</evidence>
<keyword evidence="3" id="KW-1185">Reference proteome</keyword>
<keyword evidence="1" id="KW-0472">Membrane</keyword>
<keyword evidence="1" id="KW-1133">Transmembrane helix</keyword>
<evidence type="ECO:0000313" key="2">
    <source>
        <dbReference type="EMBL" id="TWU12670.1"/>
    </source>
</evidence>
<dbReference type="EMBL" id="SJPP01000001">
    <property type="protein sequence ID" value="TWU12670.1"/>
    <property type="molecule type" value="Genomic_DNA"/>
</dbReference>
<evidence type="ECO:0000313" key="3">
    <source>
        <dbReference type="Proteomes" id="UP000320735"/>
    </source>
</evidence>
<protein>
    <submittedName>
        <fullName evidence="2">Uncharacterized protein</fullName>
    </submittedName>
</protein>
<keyword evidence="1" id="KW-0812">Transmembrane</keyword>
<gene>
    <name evidence="2" type="ORF">CA54_14940</name>
</gene>
<comment type="caution">
    <text evidence="2">The sequence shown here is derived from an EMBL/GenBank/DDBJ whole genome shotgun (WGS) entry which is preliminary data.</text>
</comment>